<dbReference type="GO" id="GO:0009307">
    <property type="term" value="P:DNA restriction-modification system"/>
    <property type="evidence" value="ECO:0007669"/>
    <property type="project" value="InterPro"/>
</dbReference>
<dbReference type="PRINTS" id="PR00505">
    <property type="entry name" value="D12N6MTFRASE"/>
</dbReference>
<reference evidence="11 12" key="1">
    <citation type="submission" date="2018-06" db="EMBL/GenBank/DDBJ databases">
        <authorList>
            <consortium name="Pathogen Informatics"/>
            <person name="Doyle S."/>
        </authorList>
    </citation>
    <scope>NUCLEOTIDE SEQUENCE [LARGE SCALE GENOMIC DNA]</scope>
    <source>
        <strain evidence="10 11">NCTC11685</strain>
        <strain evidence="9 12">NCTC11694</strain>
    </source>
</reference>
<dbReference type="Gene3D" id="1.10.1020.10">
    <property type="entry name" value="Adenine-specific Methyltransferase, Domain 2"/>
    <property type="match status" value="1"/>
</dbReference>
<evidence type="ECO:0000256" key="2">
    <source>
        <dbReference type="ARBA" id="ARBA00011900"/>
    </source>
</evidence>
<dbReference type="GO" id="GO:0006298">
    <property type="term" value="P:mismatch repair"/>
    <property type="evidence" value="ECO:0007669"/>
    <property type="project" value="TreeGrafter"/>
</dbReference>
<organism evidence="9 12">
    <name type="scientific">Klebsiella michiganensis</name>
    <dbReference type="NCBI Taxonomy" id="1134687"/>
    <lineage>
        <taxon>Bacteria</taxon>
        <taxon>Pseudomonadati</taxon>
        <taxon>Pseudomonadota</taxon>
        <taxon>Gammaproteobacteria</taxon>
        <taxon>Enterobacterales</taxon>
        <taxon>Enterobacteriaceae</taxon>
        <taxon>Klebsiella/Raoultella group</taxon>
        <taxon>Klebsiella</taxon>
    </lineage>
</organism>
<dbReference type="RefSeq" id="WP_267649553.1">
    <property type="nucleotide sequence ID" value="NZ_JAPNME010000014.1"/>
</dbReference>
<dbReference type="NCBIfam" id="TIGR00571">
    <property type="entry name" value="dam"/>
    <property type="match status" value="1"/>
</dbReference>
<comment type="catalytic activity">
    <reaction evidence="6 8">
        <text>a 2'-deoxyadenosine in DNA + S-adenosyl-L-methionine = an N(6)-methyl-2'-deoxyadenosine in DNA + S-adenosyl-L-homocysteine + H(+)</text>
        <dbReference type="Rhea" id="RHEA:15197"/>
        <dbReference type="Rhea" id="RHEA-COMP:12418"/>
        <dbReference type="Rhea" id="RHEA-COMP:12419"/>
        <dbReference type="ChEBI" id="CHEBI:15378"/>
        <dbReference type="ChEBI" id="CHEBI:57856"/>
        <dbReference type="ChEBI" id="CHEBI:59789"/>
        <dbReference type="ChEBI" id="CHEBI:90615"/>
        <dbReference type="ChEBI" id="CHEBI:90616"/>
        <dbReference type="EC" id="2.1.1.72"/>
    </reaction>
</comment>
<dbReference type="Proteomes" id="UP000254863">
    <property type="component" value="Unassembled WGS sequence"/>
</dbReference>
<evidence type="ECO:0000256" key="1">
    <source>
        <dbReference type="ARBA" id="ARBA00006594"/>
    </source>
</evidence>
<dbReference type="InterPro" id="IPR023095">
    <property type="entry name" value="Ade_MeTrfase_dom_2"/>
</dbReference>
<feature type="binding site" evidence="7">
    <location>
        <position position="196"/>
    </location>
    <ligand>
        <name>S-adenosyl-L-methionine</name>
        <dbReference type="ChEBI" id="CHEBI:59789"/>
    </ligand>
</feature>
<dbReference type="GO" id="GO:1904047">
    <property type="term" value="F:S-adenosyl-L-methionine binding"/>
    <property type="evidence" value="ECO:0007669"/>
    <property type="project" value="TreeGrafter"/>
</dbReference>
<proteinExistence type="inferred from homology"/>
<dbReference type="EMBL" id="UGJR01000002">
    <property type="protein sequence ID" value="STR38936.1"/>
    <property type="molecule type" value="Genomic_DNA"/>
</dbReference>
<dbReference type="GO" id="GO:0043565">
    <property type="term" value="F:sequence-specific DNA binding"/>
    <property type="evidence" value="ECO:0007669"/>
    <property type="project" value="TreeGrafter"/>
</dbReference>
<comment type="caution">
    <text evidence="9">The sequence shown here is derived from an EMBL/GenBank/DDBJ whole genome shotgun (WGS) entry which is preliminary data.</text>
</comment>
<evidence type="ECO:0000313" key="11">
    <source>
        <dbReference type="Proteomes" id="UP000254863"/>
    </source>
</evidence>
<feature type="binding site" evidence="7">
    <location>
        <position position="8"/>
    </location>
    <ligand>
        <name>S-adenosyl-L-methionine</name>
        <dbReference type="ChEBI" id="CHEBI:59789"/>
    </ligand>
</feature>
<dbReference type="Proteomes" id="UP000255050">
    <property type="component" value="Unassembled WGS sequence"/>
</dbReference>
<dbReference type="PROSITE" id="PS00092">
    <property type="entry name" value="N6_MTASE"/>
    <property type="match status" value="1"/>
</dbReference>
<evidence type="ECO:0000256" key="5">
    <source>
        <dbReference type="ARBA" id="ARBA00022691"/>
    </source>
</evidence>
<evidence type="ECO:0000313" key="12">
    <source>
        <dbReference type="Proteomes" id="UP000255050"/>
    </source>
</evidence>
<sequence length="285" mass="32717">MIKSPLRWAGSKANVMPELNKYLKPSERLVDLFVGGGTVFLNTNYTRYTLCDSNFMLMNFYRELTTNTDIFIDHAKFIFNDYGDEASYYAFRNQYRLLCTSLETYGKGDKGAAALLFLYLNRHCYGGVYRCNEKGEFNMAYSKVGKARFPEKELRLFAEKAKDTHATFLVGDFRQALSVVTGRLFTQHESLIIYADPPYFPMEGRKSFNKYGGKPFSKADHEELNNILIGTAEYFGSQIVLSNSDTKDTREAYTGFEFFPVETLRKLAPKTREKVKELIGIPLPF</sequence>
<dbReference type="EC" id="2.1.1.72" evidence="2 8"/>
<dbReference type="InterPro" id="IPR012327">
    <property type="entry name" value="MeTrfase_D12"/>
</dbReference>
<dbReference type="Pfam" id="PF02086">
    <property type="entry name" value="MethyltransfD12"/>
    <property type="match status" value="1"/>
</dbReference>
<dbReference type="GO" id="GO:0009007">
    <property type="term" value="F:site-specific DNA-methyltransferase (adenine-specific) activity"/>
    <property type="evidence" value="ECO:0007669"/>
    <property type="project" value="UniProtKB-UniRule"/>
</dbReference>
<evidence type="ECO:0000256" key="8">
    <source>
        <dbReference type="RuleBase" id="RU361257"/>
    </source>
</evidence>
<dbReference type="SUPFAM" id="SSF53335">
    <property type="entry name" value="S-adenosyl-L-methionine-dependent methyltransferases"/>
    <property type="match status" value="1"/>
</dbReference>
<protein>
    <recommendedName>
        <fullName evidence="2 8">Site-specific DNA-methyltransferase (adenine-specific)</fullName>
        <ecNumber evidence="2 8">2.1.1.72</ecNumber>
    </recommendedName>
</protein>
<dbReference type="PIRSF" id="PIRSF000398">
    <property type="entry name" value="M_m6A_EcoRV"/>
    <property type="match status" value="1"/>
</dbReference>
<name>A0A7H4LS10_9ENTR</name>
<dbReference type="PANTHER" id="PTHR30481:SF3">
    <property type="entry name" value="DNA ADENINE METHYLASE"/>
    <property type="match status" value="1"/>
</dbReference>
<feature type="binding site" evidence="7">
    <location>
        <position position="52"/>
    </location>
    <ligand>
        <name>S-adenosyl-L-methionine</name>
        <dbReference type="ChEBI" id="CHEBI:59789"/>
    </ligand>
</feature>
<evidence type="ECO:0000256" key="6">
    <source>
        <dbReference type="ARBA" id="ARBA00047942"/>
    </source>
</evidence>
<evidence type="ECO:0000256" key="3">
    <source>
        <dbReference type="ARBA" id="ARBA00022603"/>
    </source>
</evidence>
<evidence type="ECO:0000256" key="7">
    <source>
        <dbReference type="PIRSR" id="PIRSR000398-1"/>
    </source>
</evidence>
<accession>A0A7H4LS10</accession>
<dbReference type="GO" id="GO:0032259">
    <property type="term" value="P:methylation"/>
    <property type="evidence" value="ECO:0007669"/>
    <property type="project" value="UniProtKB-KW"/>
</dbReference>
<evidence type="ECO:0000313" key="9">
    <source>
        <dbReference type="EMBL" id="STR38936.1"/>
    </source>
</evidence>
<dbReference type="InterPro" id="IPR012263">
    <property type="entry name" value="M_m6A_EcoRV"/>
</dbReference>
<gene>
    <name evidence="9" type="primary">dam_1</name>
    <name evidence="10" type="ORF">NCTC11685_00086</name>
    <name evidence="9" type="ORF">NCTC11694_00073</name>
</gene>
<keyword evidence="5 8" id="KW-0949">S-adenosyl-L-methionine</keyword>
<evidence type="ECO:0000256" key="4">
    <source>
        <dbReference type="ARBA" id="ARBA00022679"/>
    </source>
</evidence>
<keyword evidence="4 8" id="KW-0808">Transferase</keyword>
<dbReference type="InterPro" id="IPR002052">
    <property type="entry name" value="DNA_methylase_N6_adenine_CS"/>
</dbReference>
<dbReference type="PANTHER" id="PTHR30481">
    <property type="entry name" value="DNA ADENINE METHYLASE"/>
    <property type="match status" value="1"/>
</dbReference>
<dbReference type="InterPro" id="IPR029063">
    <property type="entry name" value="SAM-dependent_MTases_sf"/>
</dbReference>
<comment type="similarity">
    <text evidence="1 8">Belongs to the N(4)/N(6)-methyltransferase family.</text>
</comment>
<evidence type="ECO:0000313" key="10">
    <source>
        <dbReference type="EMBL" id="STV71154.1"/>
    </source>
</evidence>
<dbReference type="EMBL" id="UGMS01000001">
    <property type="protein sequence ID" value="STV71154.1"/>
    <property type="molecule type" value="Genomic_DNA"/>
</dbReference>
<feature type="binding site" evidence="7">
    <location>
        <position position="12"/>
    </location>
    <ligand>
        <name>S-adenosyl-L-methionine</name>
        <dbReference type="ChEBI" id="CHEBI:59789"/>
    </ligand>
</feature>
<dbReference type="Gene3D" id="3.40.50.150">
    <property type="entry name" value="Vaccinia Virus protein VP39"/>
    <property type="match status" value="1"/>
</dbReference>
<keyword evidence="3 8" id="KW-0489">Methyltransferase</keyword>
<dbReference type="AlphaFoldDB" id="A0A7H4LS10"/>